<sequence length="263" mass="29167">MQALSEMYNRTIEVYKYSLEPINTFHASYQSDYEPIRVSYHGNIHYNSVIDPYNPSVGVGLGLAGYNPKLTEKKNLHEAVKKSEEPLIEQEMLQDKLRATDWEATYEAMEEAVARESYLEWLKENERRSRKVQHSKGSSGATSSTSTVTSGETSRHRNISSPTRAEPDSPPPNKSPRHSPPDSPKPSRSNSPKMTSSGVLITSTSVVTVSSNQSKSPTYVNSSPKSCCSQGTSSRFTEYEPRDYGSAAFGKLRSGPLRGHSSH</sequence>
<dbReference type="SUPFAM" id="SSF54001">
    <property type="entry name" value="Cysteine proteinases"/>
    <property type="match status" value="1"/>
</dbReference>
<dbReference type="OrthoDB" id="409956at2759"/>
<dbReference type="AlphaFoldDB" id="A0A7D9LUB2"/>
<name>A0A7D9LUB2_PARCT</name>
<proteinExistence type="predicted"/>
<comment type="caution">
    <text evidence="2">The sequence shown here is derived from an EMBL/GenBank/DDBJ whole genome shotgun (WGS) entry which is preliminary data.</text>
</comment>
<feature type="compositionally biased region" description="Low complexity" evidence="1">
    <location>
        <begin position="135"/>
        <end position="152"/>
    </location>
</feature>
<protein>
    <submittedName>
        <fullName evidence="2">OTU domain-containing 5-A-like</fullName>
    </submittedName>
</protein>
<feature type="region of interest" description="Disordered" evidence="1">
    <location>
        <begin position="128"/>
        <end position="239"/>
    </location>
</feature>
<dbReference type="Gene3D" id="3.30.200.90">
    <property type="match status" value="1"/>
</dbReference>
<evidence type="ECO:0000256" key="1">
    <source>
        <dbReference type="SAM" id="MobiDB-lite"/>
    </source>
</evidence>
<keyword evidence="3" id="KW-1185">Reference proteome</keyword>
<dbReference type="InterPro" id="IPR038765">
    <property type="entry name" value="Papain-like_cys_pep_sf"/>
</dbReference>
<organism evidence="2 3">
    <name type="scientific">Paramuricea clavata</name>
    <name type="common">Red gorgonian</name>
    <name type="synonym">Violescent sea-whip</name>
    <dbReference type="NCBI Taxonomy" id="317549"/>
    <lineage>
        <taxon>Eukaryota</taxon>
        <taxon>Metazoa</taxon>
        <taxon>Cnidaria</taxon>
        <taxon>Anthozoa</taxon>
        <taxon>Octocorallia</taxon>
        <taxon>Malacalcyonacea</taxon>
        <taxon>Plexauridae</taxon>
        <taxon>Paramuricea</taxon>
    </lineage>
</organism>
<evidence type="ECO:0000313" key="3">
    <source>
        <dbReference type="Proteomes" id="UP001152795"/>
    </source>
</evidence>
<dbReference type="EMBL" id="CACRXK020025634">
    <property type="protein sequence ID" value="CAB4039609.1"/>
    <property type="molecule type" value="Genomic_DNA"/>
</dbReference>
<accession>A0A7D9LUB2</accession>
<gene>
    <name evidence="2" type="ORF">PACLA_8A081540</name>
</gene>
<reference evidence="2" key="1">
    <citation type="submission" date="2020-04" db="EMBL/GenBank/DDBJ databases">
        <authorList>
            <person name="Alioto T."/>
            <person name="Alioto T."/>
            <person name="Gomez Garrido J."/>
        </authorList>
    </citation>
    <scope>NUCLEOTIDE SEQUENCE</scope>
    <source>
        <strain evidence="2">A484AB</strain>
    </source>
</reference>
<evidence type="ECO:0000313" key="2">
    <source>
        <dbReference type="EMBL" id="CAB4039609.1"/>
    </source>
</evidence>
<feature type="compositionally biased region" description="Polar residues" evidence="1">
    <location>
        <begin position="217"/>
        <end position="236"/>
    </location>
</feature>
<feature type="compositionally biased region" description="Low complexity" evidence="1">
    <location>
        <begin position="195"/>
        <end position="216"/>
    </location>
</feature>
<dbReference type="Proteomes" id="UP001152795">
    <property type="component" value="Unassembled WGS sequence"/>
</dbReference>